<evidence type="ECO:0000259" key="5">
    <source>
        <dbReference type="Pfam" id="PF25183"/>
    </source>
</evidence>
<dbReference type="Gene3D" id="2.60.40.1120">
    <property type="entry name" value="Carboxypeptidase-like, regulatory domain"/>
    <property type="match status" value="1"/>
</dbReference>
<dbReference type="GO" id="GO:0004180">
    <property type="term" value="F:carboxypeptidase activity"/>
    <property type="evidence" value="ECO:0007669"/>
    <property type="project" value="UniProtKB-KW"/>
</dbReference>
<gene>
    <name evidence="6" type="ORF">SAMN05421819_0776</name>
</gene>
<dbReference type="Proteomes" id="UP000236728">
    <property type="component" value="Unassembled WGS sequence"/>
</dbReference>
<dbReference type="InterPro" id="IPR036942">
    <property type="entry name" value="Beta-barrel_TonB_sf"/>
</dbReference>
<keyword evidence="6" id="KW-0378">Hydrolase</keyword>
<evidence type="ECO:0000313" key="7">
    <source>
        <dbReference type="Proteomes" id="UP000236728"/>
    </source>
</evidence>
<keyword evidence="2" id="KW-0472">Membrane</keyword>
<dbReference type="AlphaFoldDB" id="A0A1H5TX84"/>
<sequence>MTMRNKGLLFLIGAGAMLAPAPIIAQASTATIAGRAVDAHGAVVAGATVTVKNTDVGTSRTVKTGSDGGFRVAGLPSGAYTVEAKGSGLSTRRPARLTLTLGSSTELTLQMGVPAVKQSATVTGRGNTVEGNTVAPPANTAEASVGTFLAGMTVTYLPNRDRDFTQFTNQVAATEDDADGTGVSIAGQRSHTTAFLVDGTRYMDPLLGGRRGAEDGGLFLPLSAVREFEVLHSGVDASQGDTSAGLISVSTKGGANRARGDAFYTGRPSQFTSADAFGHSLDATQNAFGFGYGRPLRKDKSFAFLSVEQDFVQAPYFVQFAPQASGTVVPASLLVQQGQVVEHQSPTAVFARYDEVLSQRNNLSISIGYDREHRTNMQDDDAGLTRSLDTVGHAGRFTGQSFTSRVGLTSVLTSRAFNSAVVAWSEDHRARTPNSTAPEFFINGFGALGGDSNGAHAYTSRQLQVVDDVTLTRGHNELSVGGRYANDPAYEQMEQNLNGRFDYDTLTDYVNNAPRRFQQTFVTGNTRYSGSVNELALYANARLQLRPELYLTAGLRWAGQWNPQPGAVNSQLAVTQKIPNDLSQWQPRVALAWDARKSTVVRASAGLFAAPTPATFFHRVFADNGVQTTTADSYFDGALLSLTGANTLAPHALGAAPATLTTPHASVEGIAPGFRNPRTLQSAISVDQKVSPKLELTAGYLFAQSWRLERQLDENLNAPVNFTAAGTPVFPTARPIAGVGRLLVMQSTAHSTYHAGYLSVNAPISRRTTLLANYTLGRNRDDDSSTGPYDAVTAVNPFNLRAERAYSNLDQRHTLNVNAIVNLPVGFKLNPIFDAHSGAPYTPIVGFNTQNDANDWNARAVIAGPNGGVMAERNSYRQPVFTDFDLRVVKDFTLKGEGHHLDLFMDLFNLGGAQNRRFDPSGTSLFGNAAHPVASAGQALFAPGVTKFGGPREIQFTARLVGF</sequence>
<keyword evidence="7" id="KW-1185">Reference proteome</keyword>
<dbReference type="OrthoDB" id="97893at2"/>
<evidence type="ECO:0000256" key="2">
    <source>
        <dbReference type="ARBA" id="ARBA00023136"/>
    </source>
</evidence>
<dbReference type="InterPro" id="IPR057601">
    <property type="entry name" value="Oar-like_b-barrel"/>
</dbReference>
<keyword evidence="6" id="KW-0121">Carboxypeptidase</keyword>
<reference evidence="6 7" key="1">
    <citation type="submission" date="2016-10" db="EMBL/GenBank/DDBJ databases">
        <authorList>
            <person name="de Groot N.N."/>
        </authorList>
    </citation>
    <scope>NUCLEOTIDE SEQUENCE [LARGE SCALE GENOMIC DNA]</scope>
    <source>
        <strain evidence="6 7">DSM 22489</strain>
    </source>
</reference>
<dbReference type="SUPFAM" id="SSF56935">
    <property type="entry name" value="Porins"/>
    <property type="match status" value="1"/>
</dbReference>
<dbReference type="SUPFAM" id="SSF49452">
    <property type="entry name" value="Starch-binding domain-like"/>
    <property type="match status" value="1"/>
</dbReference>
<proteinExistence type="predicted"/>
<dbReference type="Pfam" id="PF25183">
    <property type="entry name" value="OMP_b-brl_4"/>
    <property type="match status" value="1"/>
</dbReference>
<evidence type="ECO:0000313" key="6">
    <source>
        <dbReference type="EMBL" id="SEF67445.1"/>
    </source>
</evidence>
<feature type="chain" id="PRO_5009285554" evidence="4">
    <location>
        <begin position="26"/>
        <end position="963"/>
    </location>
</feature>
<dbReference type="Pfam" id="PF13620">
    <property type="entry name" value="CarboxypepD_reg"/>
    <property type="match status" value="1"/>
</dbReference>
<dbReference type="RefSeq" id="WP_103931662.1">
    <property type="nucleotide sequence ID" value="NZ_FNVA01000001.1"/>
</dbReference>
<dbReference type="GO" id="GO:0009279">
    <property type="term" value="C:cell outer membrane"/>
    <property type="evidence" value="ECO:0007669"/>
    <property type="project" value="UniProtKB-SubCell"/>
</dbReference>
<protein>
    <submittedName>
        <fullName evidence="6">Carboxypeptidase regulatory-like domain-containing protein</fullName>
    </submittedName>
</protein>
<feature type="signal peptide" evidence="4">
    <location>
        <begin position="1"/>
        <end position="25"/>
    </location>
</feature>
<dbReference type="Gene3D" id="2.40.170.20">
    <property type="entry name" value="TonB-dependent receptor, beta-barrel domain"/>
    <property type="match status" value="1"/>
</dbReference>
<evidence type="ECO:0000256" key="4">
    <source>
        <dbReference type="SAM" id="SignalP"/>
    </source>
</evidence>
<dbReference type="InterPro" id="IPR013784">
    <property type="entry name" value="Carb-bd-like_fold"/>
</dbReference>
<evidence type="ECO:0000256" key="1">
    <source>
        <dbReference type="ARBA" id="ARBA00004442"/>
    </source>
</evidence>
<name>A0A1H5TX84_9BACT</name>
<keyword evidence="6" id="KW-0645">Protease</keyword>
<feature type="domain" description="TonB-dependent transporter Oar-like beta-barrel" evidence="5">
    <location>
        <begin position="319"/>
        <end position="910"/>
    </location>
</feature>
<organism evidence="6 7">
    <name type="scientific">Bryocella elongata</name>
    <dbReference type="NCBI Taxonomy" id="863522"/>
    <lineage>
        <taxon>Bacteria</taxon>
        <taxon>Pseudomonadati</taxon>
        <taxon>Acidobacteriota</taxon>
        <taxon>Terriglobia</taxon>
        <taxon>Terriglobales</taxon>
        <taxon>Acidobacteriaceae</taxon>
        <taxon>Bryocella</taxon>
    </lineage>
</organism>
<keyword evidence="4" id="KW-0732">Signal</keyword>
<keyword evidence="3" id="KW-0998">Cell outer membrane</keyword>
<accession>A0A1H5TX84</accession>
<dbReference type="EMBL" id="FNVA01000001">
    <property type="protein sequence ID" value="SEF67445.1"/>
    <property type="molecule type" value="Genomic_DNA"/>
</dbReference>
<dbReference type="GO" id="GO:0030246">
    <property type="term" value="F:carbohydrate binding"/>
    <property type="evidence" value="ECO:0007669"/>
    <property type="project" value="InterPro"/>
</dbReference>
<comment type="subcellular location">
    <subcellularLocation>
        <location evidence="1">Cell outer membrane</location>
    </subcellularLocation>
</comment>
<evidence type="ECO:0000256" key="3">
    <source>
        <dbReference type="ARBA" id="ARBA00023237"/>
    </source>
</evidence>